<sequence>MLIGLCSLKSSPGVTTTAIALAAAWPATDPKPTIIESDAHGGDIAVRFHVAEDPGLRSLAAASRLKPDAALLHAHTRRLGPAALPMVTAPHETEQARHAVTALNGLLDLLRETPEPALLDLGQIDPKDLNTADLLTNCAVVLVVSRSAPDQVQRVQSAAQDLLAVNKSTKVVLVGGGKAREIHNLTGLPIAATIPSIAVSGSILTRWSERKARQSFGTQADGLASQLALLRPTDTNARSLIHR</sequence>
<evidence type="ECO:0000313" key="1">
    <source>
        <dbReference type="EMBL" id="MBS2545355.1"/>
    </source>
</evidence>
<keyword evidence="2" id="KW-1185">Reference proteome</keyword>
<dbReference type="RefSeq" id="WP_212007021.1">
    <property type="nucleotide sequence ID" value="NZ_JAAFYZ010000002.1"/>
</dbReference>
<gene>
    <name evidence="1" type="ORF">KGQ19_00585</name>
</gene>
<accession>A0ABS5KH99</accession>
<dbReference type="Proteomes" id="UP000730482">
    <property type="component" value="Unassembled WGS sequence"/>
</dbReference>
<evidence type="ECO:0000313" key="2">
    <source>
        <dbReference type="Proteomes" id="UP000730482"/>
    </source>
</evidence>
<comment type="caution">
    <text evidence="1">The sequence shown here is derived from an EMBL/GenBank/DDBJ whole genome shotgun (WGS) entry which is preliminary data.</text>
</comment>
<dbReference type="InterPro" id="IPR027417">
    <property type="entry name" value="P-loop_NTPase"/>
</dbReference>
<name>A0ABS5KH99_9ACTN</name>
<dbReference type="EMBL" id="JAAFYZ010000002">
    <property type="protein sequence ID" value="MBS2545355.1"/>
    <property type="molecule type" value="Genomic_DNA"/>
</dbReference>
<dbReference type="Gene3D" id="3.40.50.300">
    <property type="entry name" value="P-loop containing nucleotide triphosphate hydrolases"/>
    <property type="match status" value="1"/>
</dbReference>
<protein>
    <recommendedName>
        <fullName evidence="3">MinD-like ATPase involved in chromosome partitioning or flagellar assembly</fullName>
    </recommendedName>
</protein>
<organism evidence="1 2">
    <name type="scientific">Catenulispora pinistramenti</name>
    <dbReference type="NCBI Taxonomy" id="2705254"/>
    <lineage>
        <taxon>Bacteria</taxon>
        <taxon>Bacillati</taxon>
        <taxon>Actinomycetota</taxon>
        <taxon>Actinomycetes</taxon>
        <taxon>Catenulisporales</taxon>
        <taxon>Catenulisporaceae</taxon>
        <taxon>Catenulispora</taxon>
    </lineage>
</organism>
<reference evidence="1 2" key="1">
    <citation type="submission" date="2020-02" db="EMBL/GenBank/DDBJ databases">
        <title>Acidophilic actinobacteria isolated from forest soil.</title>
        <authorList>
            <person name="Golinska P."/>
        </authorList>
    </citation>
    <scope>NUCLEOTIDE SEQUENCE [LARGE SCALE GENOMIC DNA]</scope>
    <source>
        <strain evidence="1 2">NL8</strain>
    </source>
</reference>
<proteinExistence type="predicted"/>
<evidence type="ECO:0008006" key="3">
    <source>
        <dbReference type="Google" id="ProtNLM"/>
    </source>
</evidence>
<dbReference type="SUPFAM" id="SSF52540">
    <property type="entry name" value="P-loop containing nucleoside triphosphate hydrolases"/>
    <property type="match status" value="1"/>
</dbReference>